<name>A0ABT1JGZ3_ACTCY</name>
<feature type="transmembrane region" description="Helical" evidence="7">
    <location>
        <begin position="152"/>
        <end position="174"/>
    </location>
</feature>
<evidence type="ECO:0000313" key="8">
    <source>
        <dbReference type="EMBL" id="MCP2331760.1"/>
    </source>
</evidence>
<proteinExistence type="predicted"/>
<dbReference type="PANTHER" id="PTHR30213:SF0">
    <property type="entry name" value="UPF0761 MEMBRANE PROTEIN YIHY"/>
    <property type="match status" value="1"/>
</dbReference>
<gene>
    <name evidence="8" type="ORF">G443_002030</name>
</gene>
<dbReference type="RefSeq" id="WP_026418330.1">
    <property type="nucleotide sequence ID" value="NZ_AUBJ02000001.1"/>
</dbReference>
<feature type="transmembrane region" description="Helical" evidence="7">
    <location>
        <begin position="194"/>
        <end position="217"/>
    </location>
</feature>
<accession>A0ABT1JGZ3</accession>
<keyword evidence="4 7" id="KW-1133">Transmembrane helix</keyword>
<evidence type="ECO:0000256" key="7">
    <source>
        <dbReference type="SAM" id="Phobius"/>
    </source>
</evidence>
<keyword evidence="9" id="KW-1185">Reference proteome</keyword>
<feature type="compositionally biased region" description="Low complexity" evidence="6">
    <location>
        <begin position="334"/>
        <end position="352"/>
    </location>
</feature>
<dbReference type="PANTHER" id="PTHR30213">
    <property type="entry name" value="INNER MEMBRANE PROTEIN YHJD"/>
    <property type="match status" value="1"/>
</dbReference>
<evidence type="ECO:0000256" key="2">
    <source>
        <dbReference type="ARBA" id="ARBA00022475"/>
    </source>
</evidence>
<keyword evidence="3 7" id="KW-0812">Transmembrane</keyword>
<dbReference type="Proteomes" id="UP000791080">
    <property type="component" value="Unassembled WGS sequence"/>
</dbReference>
<dbReference type="InterPro" id="IPR017039">
    <property type="entry name" value="Virul_fac_BrkB"/>
</dbReference>
<sequence length="404" mass="44172">MGPQSSHDATSTPTPRRGPLRLMGRTVSRAWNDNIFSEAAEAAFWTTLSLPPLLLGLLGSLGFLGEWFGQQLVDNIHGKIITFSETIFSDNVVQQIIAPTVEDVLTRGRGEIVSLGFVISLWAGSSAISSYVDAVTVAYRQYDVRNAVWQRLFSLLLYLAGLVVAIIGLPVVALGPDMLPHLFPESWRPTLVEVLGYFYYPVTGVLLVIALAMFYKVALPHKLPWHRGLPGALLAMAVFLVSSAGLRWYITWVTGTGYTYGALATPIAFLLFAFFIGFAIVLGAHFNAAIQEMWPAKMTHRERRRWRRLGMERVAEQLRREESQRRWQVQHGTSGDADGPPAGSGEAGPAADLVELEEEAGRPVDAGGAARPATPPGEAAGQPERMGGGRHRRVEDDGDEGRRG</sequence>
<keyword evidence="5 7" id="KW-0472">Membrane</keyword>
<evidence type="ECO:0000256" key="6">
    <source>
        <dbReference type="SAM" id="MobiDB-lite"/>
    </source>
</evidence>
<dbReference type="Pfam" id="PF03631">
    <property type="entry name" value="Virul_fac_BrkB"/>
    <property type="match status" value="1"/>
</dbReference>
<feature type="transmembrane region" description="Helical" evidence="7">
    <location>
        <begin position="229"/>
        <end position="250"/>
    </location>
</feature>
<feature type="compositionally biased region" description="Low complexity" evidence="6">
    <location>
        <begin position="366"/>
        <end position="381"/>
    </location>
</feature>
<feature type="transmembrane region" description="Helical" evidence="7">
    <location>
        <begin position="42"/>
        <end position="64"/>
    </location>
</feature>
<feature type="transmembrane region" description="Helical" evidence="7">
    <location>
        <begin position="262"/>
        <end position="288"/>
    </location>
</feature>
<evidence type="ECO:0000256" key="5">
    <source>
        <dbReference type="ARBA" id="ARBA00023136"/>
    </source>
</evidence>
<reference evidence="8 9" key="1">
    <citation type="submission" date="2022-06" db="EMBL/GenBank/DDBJ databases">
        <title>Genomic Encyclopedia of Type Strains, Phase I: the one thousand microbial genomes (KMG-I) project.</title>
        <authorList>
            <person name="Kyrpides N."/>
        </authorList>
    </citation>
    <scope>NUCLEOTIDE SEQUENCE [LARGE SCALE GENOMIC DNA]</scope>
    <source>
        <strain evidence="8 9">DSM 43889</strain>
    </source>
</reference>
<dbReference type="EMBL" id="AUBJ02000001">
    <property type="protein sequence ID" value="MCP2331760.1"/>
    <property type="molecule type" value="Genomic_DNA"/>
</dbReference>
<evidence type="ECO:0000256" key="3">
    <source>
        <dbReference type="ARBA" id="ARBA00022692"/>
    </source>
</evidence>
<keyword evidence="2" id="KW-1003">Cell membrane</keyword>
<feature type="region of interest" description="Disordered" evidence="6">
    <location>
        <begin position="320"/>
        <end position="404"/>
    </location>
</feature>
<evidence type="ECO:0000256" key="4">
    <source>
        <dbReference type="ARBA" id="ARBA00022989"/>
    </source>
</evidence>
<comment type="subcellular location">
    <subcellularLocation>
        <location evidence="1">Cell membrane</location>
        <topology evidence="1">Multi-pass membrane protein</topology>
    </subcellularLocation>
</comment>
<evidence type="ECO:0000313" key="9">
    <source>
        <dbReference type="Proteomes" id="UP000791080"/>
    </source>
</evidence>
<evidence type="ECO:0000256" key="1">
    <source>
        <dbReference type="ARBA" id="ARBA00004651"/>
    </source>
</evidence>
<protein>
    <submittedName>
        <fullName evidence="8">Membrane protein</fullName>
    </submittedName>
</protein>
<organism evidence="8 9">
    <name type="scientific">Actinoalloteichus caeruleus DSM 43889</name>
    <dbReference type="NCBI Taxonomy" id="1120930"/>
    <lineage>
        <taxon>Bacteria</taxon>
        <taxon>Bacillati</taxon>
        <taxon>Actinomycetota</taxon>
        <taxon>Actinomycetes</taxon>
        <taxon>Pseudonocardiales</taxon>
        <taxon>Pseudonocardiaceae</taxon>
        <taxon>Actinoalloteichus</taxon>
        <taxon>Actinoalloteichus cyanogriseus</taxon>
    </lineage>
</organism>
<comment type="caution">
    <text evidence="8">The sequence shown here is derived from an EMBL/GenBank/DDBJ whole genome shotgun (WGS) entry which is preliminary data.</text>
</comment>